<dbReference type="SUPFAM" id="SSF144083">
    <property type="entry name" value="Magnesium transport protein CorA, transmembrane region"/>
    <property type="match status" value="1"/>
</dbReference>
<evidence type="ECO:0000256" key="5">
    <source>
        <dbReference type="SAM" id="MobiDB-lite"/>
    </source>
</evidence>
<organism evidence="7 8">
    <name type="scientific">Microthyrium microscopicum</name>
    <dbReference type="NCBI Taxonomy" id="703497"/>
    <lineage>
        <taxon>Eukaryota</taxon>
        <taxon>Fungi</taxon>
        <taxon>Dikarya</taxon>
        <taxon>Ascomycota</taxon>
        <taxon>Pezizomycotina</taxon>
        <taxon>Dothideomycetes</taxon>
        <taxon>Dothideomycetes incertae sedis</taxon>
        <taxon>Microthyriales</taxon>
        <taxon>Microthyriaceae</taxon>
        <taxon>Microthyrium</taxon>
    </lineage>
</organism>
<dbReference type="AlphaFoldDB" id="A0A6A6U6P0"/>
<comment type="subcellular location">
    <subcellularLocation>
        <location evidence="1">Membrane</location>
        <topology evidence="1">Multi-pass membrane protein</topology>
    </subcellularLocation>
</comment>
<dbReference type="EMBL" id="MU004237">
    <property type="protein sequence ID" value="KAF2667316.1"/>
    <property type="molecule type" value="Genomic_DNA"/>
</dbReference>
<dbReference type="Proteomes" id="UP000799302">
    <property type="component" value="Unassembled WGS sequence"/>
</dbReference>
<evidence type="ECO:0008006" key="9">
    <source>
        <dbReference type="Google" id="ProtNLM"/>
    </source>
</evidence>
<dbReference type="Pfam" id="PF01544">
    <property type="entry name" value="CorA"/>
    <property type="match status" value="1"/>
</dbReference>
<feature type="transmembrane region" description="Helical" evidence="6">
    <location>
        <begin position="437"/>
        <end position="455"/>
    </location>
</feature>
<dbReference type="OrthoDB" id="2830640at2759"/>
<dbReference type="InterPro" id="IPR002523">
    <property type="entry name" value="MgTranspt_CorA/ZnTranspt_ZntB"/>
</dbReference>
<feature type="region of interest" description="Disordered" evidence="5">
    <location>
        <begin position="538"/>
        <end position="567"/>
    </location>
</feature>
<evidence type="ECO:0000313" key="8">
    <source>
        <dbReference type="Proteomes" id="UP000799302"/>
    </source>
</evidence>
<sequence>MEQSLLDQLFEHASPLETTSTKQALQIRDESGQGKGDIFGEFTKAYTFEWAATQRHTGLHVQDGTATKHCMQSEEQVAAWLMKDTLKPSPQGETHQWNLRIIAFEALKPVGAMDRHLFVPLPLSRKLFLQISVHFELSAAYLGALTSRNVEFSRAFDYRNTTTENSGKLKYVFKQDWSSSPKVSVALTYDPKTRQSVAVVFGLYEYYIDRLFSTVEESRSLLLAPMIVPIVALEHQTQRYEKTSAHIRRTLNEAERATGMRFFANPSWLENGVTDNILYEPEEIADWRDADLIKMSQTVNTIASYVAFDENQLKRTASILDFIEQETAELRDKCFENQEDDLVFMHNAMLSKLRQLRAYRSGILGQYPYLAKRIGAHTQTLLNLFTLKDNEAMKTMAELSRQDNIAILKLSETSTQIAEDSRAIASATARDSSSMRVIANVTILFLPATFIATFFSMSFFNFQHPNGPKTVATEIWIYVVCAVALTLLIQALWVYMSRKLELRISKMQNQEEVAEQMLLSAKVNSRLTQYTSRVKSLTRVRSERAQPTDRASHDLAKTTFRPNSLNE</sequence>
<evidence type="ECO:0000256" key="2">
    <source>
        <dbReference type="ARBA" id="ARBA00022692"/>
    </source>
</evidence>
<dbReference type="Gene3D" id="1.20.58.340">
    <property type="entry name" value="Magnesium transport protein CorA, transmembrane region"/>
    <property type="match status" value="1"/>
</dbReference>
<keyword evidence="4 6" id="KW-0472">Membrane</keyword>
<dbReference type="InterPro" id="IPR045863">
    <property type="entry name" value="CorA_TM1_TM2"/>
</dbReference>
<protein>
    <recommendedName>
        <fullName evidence="9">Cora-domain-containing protein</fullName>
    </recommendedName>
</protein>
<accession>A0A6A6U6P0</accession>
<keyword evidence="2 6" id="KW-0812">Transmembrane</keyword>
<feature type="transmembrane region" description="Helical" evidence="6">
    <location>
        <begin position="475"/>
        <end position="496"/>
    </location>
</feature>
<dbReference type="GO" id="GO:0046873">
    <property type="term" value="F:metal ion transmembrane transporter activity"/>
    <property type="evidence" value="ECO:0007669"/>
    <property type="project" value="InterPro"/>
</dbReference>
<dbReference type="GO" id="GO:0016020">
    <property type="term" value="C:membrane"/>
    <property type="evidence" value="ECO:0007669"/>
    <property type="project" value="UniProtKB-SubCell"/>
</dbReference>
<evidence type="ECO:0000256" key="6">
    <source>
        <dbReference type="SAM" id="Phobius"/>
    </source>
</evidence>
<proteinExistence type="predicted"/>
<keyword evidence="3 6" id="KW-1133">Transmembrane helix</keyword>
<reference evidence="7" key="1">
    <citation type="journal article" date="2020" name="Stud. Mycol.">
        <title>101 Dothideomycetes genomes: a test case for predicting lifestyles and emergence of pathogens.</title>
        <authorList>
            <person name="Haridas S."/>
            <person name="Albert R."/>
            <person name="Binder M."/>
            <person name="Bloem J."/>
            <person name="Labutti K."/>
            <person name="Salamov A."/>
            <person name="Andreopoulos B."/>
            <person name="Baker S."/>
            <person name="Barry K."/>
            <person name="Bills G."/>
            <person name="Bluhm B."/>
            <person name="Cannon C."/>
            <person name="Castanera R."/>
            <person name="Culley D."/>
            <person name="Daum C."/>
            <person name="Ezra D."/>
            <person name="Gonzalez J."/>
            <person name="Henrissat B."/>
            <person name="Kuo A."/>
            <person name="Liang C."/>
            <person name="Lipzen A."/>
            <person name="Lutzoni F."/>
            <person name="Magnuson J."/>
            <person name="Mondo S."/>
            <person name="Nolan M."/>
            <person name="Ohm R."/>
            <person name="Pangilinan J."/>
            <person name="Park H.-J."/>
            <person name="Ramirez L."/>
            <person name="Alfaro M."/>
            <person name="Sun H."/>
            <person name="Tritt A."/>
            <person name="Yoshinaga Y."/>
            <person name="Zwiers L.-H."/>
            <person name="Turgeon B."/>
            <person name="Goodwin S."/>
            <person name="Spatafora J."/>
            <person name="Crous P."/>
            <person name="Grigoriev I."/>
        </authorList>
    </citation>
    <scope>NUCLEOTIDE SEQUENCE</scope>
    <source>
        <strain evidence="7">CBS 115976</strain>
    </source>
</reference>
<evidence type="ECO:0000256" key="4">
    <source>
        <dbReference type="ARBA" id="ARBA00023136"/>
    </source>
</evidence>
<keyword evidence="8" id="KW-1185">Reference proteome</keyword>
<gene>
    <name evidence="7" type="ORF">BT63DRAFT_441002</name>
</gene>
<evidence type="ECO:0000256" key="3">
    <source>
        <dbReference type="ARBA" id="ARBA00022989"/>
    </source>
</evidence>
<name>A0A6A6U6P0_9PEZI</name>
<evidence type="ECO:0000313" key="7">
    <source>
        <dbReference type="EMBL" id="KAF2667316.1"/>
    </source>
</evidence>
<feature type="compositionally biased region" description="Basic and acidic residues" evidence="5">
    <location>
        <begin position="540"/>
        <end position="556"/>
    </location>
</feature>
<evidence type="ECO:0000256" key="1">
    <source>
        <dbReference type="ARBA" id="ARBA00004141"/>
    </source>
</evidence>